<reference evidence="1 2" key="1">
    <citation type="journal article" date="2016" name="Nat. Commun.">
        <title>Thousands of microbial genomes shed light on interconnected biogeochemical processes in an aquifer system.</title>
        <authorList>
            <person name="Anantharaman K."/>
            <person name="Brown C.T."/>
            <person name="Hug L.A."/>
            <person name="Sharon I."/>
            <person name="Castelle C.J."/>
            <person name="Probst A.J."/>
            <person name="Thomas B.C."/>
            <person name="Singh A."/>
            <person name="Wilkins M.J."/>
            <person name="Karaoz U."/>
            <person name="Brodie E.L."/>
            <person name="Williams K.H."/>
            <person name="Hubbard S.S."/>
            <person name="Banfield J.F."/>
        </authorList>
    </citation>
    <scope>NUCLEOTIDE SEQUENCE [LARGE SCALE GENOMIC DNA]</scope>
</reference>
<dbReference type="STRING" id="1801764.A2903_02930"/>
<dbReference type="InterPro" id="IPR003477">
    <property type="entry name" value="PemK-like"/>
</dbReference>
<dbReference type="AlphaFoldDB" id="A0A1F6WN56"/>
<protein>
    <recommendedName>
        <fullName evidence="3">Toxin-antitoxin system protein</fullName>
    </recommendedName>
</protein>
<evidence type="ECO:0000313" key="1">
    <source>
        <dbReference type="EMBL" id="OGI83331.1"/>
    </source>
</evidence>
<dbReference type="Gene3D" id="2.30.30.110">
    <property type="match status" value="1"/>
</dbReference>
<proteinExistence type="predicted"/>
<evidence type="ECO:0008006" key="3">
    <source>
        <dbReference type="Google" id="ProtNLM"/>
    </source>
</evidence>
<dbReference type="Pfam" id="PF02452">
    <property type="entry name" value="PemK_toxin"/>
    <property type="match status" value="1"/>
</dbReference>
<gene>
    <name evidence="1" type="ORF">A2903_02930</name>
</gene>
<dbReference type="InterPro" id="IPR011067">
    <property type="entry name" value="Plasmid_toxin/cell-grow_inhib"/>
</dbReference>
<evidence type="ECO:0000313" key="2">
    <source>
        <dbReference type="Proteomes" id="UP000178184"/>
    </source>
</evidence>
<comment type="caution">
    <text evidence="1">The sequence shown here is derived from an EMBL/GenBank/DDBJ whole genome shotgun (WGS) entry which is preliminary data.</text>
</comment>
<dbReference type="EMBL" id="MFUO01000030">
    <property type="protein sequence ID" value="OGI83331.1"/>
    <property type="molecule type" value="Genomic_DNA"/>
</dbReference>
<dbReference type="Proteomes" id="UP000178184">
    <property type="component" value="Unassembled WGS sequence"/>
</dbReference>
<accession>A0A1F6WN56</accession>
<dbReference type="SUPFAM" id="SSF50118">
    <property type="entry name" value="Cell growth inhibitor/plasmid maintenance toxic component"/>
    <property type="match status" value="1"/>
</dbReference>
<dbReference type="GO" id="GO:0003677">
    <property type="term" value="F:DNA binding"/>
    <property type="evidence" value="ECO:0007669"/>
    <property type="project" value="InterPro"/>
</dbReference>
<organism evidence="1 2">
    <name type="scientific">Candidatus Nomurabacteria bacterium RIFCSPLOWO2_01_FULL_33_17</name>
    <dbReference type="NCBI Taxonomy" id="1801764"/>
    <lineage>
        <taxon>Bacteria</taxon>
        <taxon>Candidatus Nomuraibacteriota</taxon>
    </lineage>
</organism>
<name>A0A1F6WN56_9BACT</name>
<sequence length="129" mass="15231">MKDFDSWNELKKKIDTRDGVLDNFPKEGEVWMSDVGLNIGYEQNGSEKNFSRPMLIVKKFNNHMFWAIPLSTKQKSFDFYFNYTDPNGQKVSVILAQMKLVSVKRLKRDIYILPNELFVQIKQKLKSFL</sequence>